<evidence type="ECO:0008006" key="3">
    <source>
        <dbReference type="Google" id="ProtNLM"/>
    </source>
</evidence>
<dbReference type="EMBL" id="CP022098">
    <property type="protein sequence ID" value="ATB41506.1"/>
    <property type="molecule type" value="Genomic_DNA"/>
</dbReference>
<proteinExistence type="predicted"/>
<dbReference type="AlphaFoldDB" id="A0A250JEB4"/>
<dbReference type="Proteomes" id="UP000217257">
    <property type="component" value="Chromosome"/>
</dbReference>
<dbReference type="Pfam" id="PF02810">
    <property type="entry name" value="SEC-C"/>
    <property type="match status" value="1"/>
</dbReference>
<dbReference type="InterPro" id="IPR004027">
    <property type="entry name" value="SEC_C_motif"/>
</dbReference>
<organism evidence="1 2">
    <name type="scientific">Cystobacter fuscus</name>
    <dbReference type="NCBI Taxonomy" id="43"/>
    <lineage>
        <taxon>Bacteria</taxon>
        <taxon>Pseudomonadati</taxon>
        <taxon>Myxococcota</taxon>
        <taxon>Myxococcia</taxon>
        <taxon>Myxococcales</taxon>
        <taxon>Cystobacterineae</taxon>
        <taxon>Archangiaceae</taxon>
        <taxon>Cystobacter</taxon>
    </lineage>
</organism>
<reference evidence="1 2" key="1">
    <citation type="submission" date="2017-06" db="EMBL/GenBank/DDBJ databases">
        <title>Sequencing and comparative analysis of myxobacterial genomes.</title>
        <authorList>
            <person name="Rupp O."/>
            <person name="Goesmann A."/>
            <person name="Sogaard-Andersen L."/>
        </authorList>
    </citation>
    <scope>NUCLEOTIDE SEQUENCE [LARGE SCALE GENOMIC DNA]</scope>
    <source>
        <strain evidence="1 2">DSM 52655</strain>
    </source>
</reference>
<name>A0A250JEB4_9BACT</name>
<accession>A0A250JEB4</accession>
<dbReference type="KEGG" id="cfus:CYFUS_006972"/>
<dbReference type="SUPFAM" id="SSF103642">
    <property type="entry name" value="Sec-C motif"/>
    <property type="match status" value="1"/>
</dbReference>
<gene>
    <name evidence="1" type="ORF">CYFUS_006972</name>
</gene>
<dbReference type="Gene3D" id="3.10.450.50">
    <property type="match status" value="1"/>
</dbReference>
<evidence type="ECO:0000313" key="2">
    <source>
        <dbReference type="Proteomes" id="UP000217257"/>
    </source>
</evidence>
<evidence type="ECO:0000313" key="1">
    <source>
        <dbReference type="EMBL" id="ATB41506.1"/>
    </source>
</evidence>
<protein>
    <recommendedName>
        <fullName evidence="3">Preprotein translocase subunit SecA</fullName>
    </recommendedName>
</protein>
<dbReference type="RefSeq" id="WP_157758847.1">
    <property type="nucleotide sequence ID" value="NZ_CP022098.1"/>
</dbReference>
<sequence>MFSKERQTAIEQLEQLASQVNAEQLFTACFLHLGIRPLDGESLLTVAEKPLSLELLAYWLYPKFSASARQGMPSCIQIEECLESIHALAKTEGLSNIDHTPVPEGQPQGDDTFELSAYMKLHSTYLRGSAYAEQTAEEIRATQGRFEEWFKRRAGIGPSRAVELVLAIGSTEERALRAVLSVGRSSQATSQEQQLSQFESQCRIFDAMAQAAVRELPVAMSSIDPALAVSREEWLALGRLIGCTQEARRFMKHVQEIARHPLYVLSEDRFLLANVTSAFDELQAAYETLARADEKFYQKYQKHQANAIQQQVVNSLSNLFPPSAIFSTLDYPDPDHPASTTELDVLVDWPPFLFLIEVKAKQIRRQSALGDLVRLRSDLRSSIEDAFGQGLRALKYVQSTERPRFIERETRNPVEIDTSRMKRIYLMAVSQHDVSQLSAMLHRLHPMGLFREGEYPWALSVAILETITRFCPGPEVFAHYADRRIDGMRRSTVLRGDELEYFGFYLESRLIHVDSLLTSVMGESSYLALMGYQHQFDLAMSYQRGHVETPPNIKLNVPAEVRAILGELRRRDTPEDRWVAFCILSMTFGELKELADAFLHAKASPAPGPGFFSCATHRVEDLTISIVSTVDLVPELLKEPVQSSLSLDKYRQRTTRGIGFGLILRQNASYFECVAFIDAPWKYDSVMEELLKAEEAADPTPRSYRPGRNSPCPCGSGKKYKHCCITRR</sequence>